<evidence type="ECO:0000313" key="1">
    <source>
        <dbReference type="EMBL" id="KAJ3649642.1"/>
    </source>
</evidence>
<gene>
    <name evidence="1" type="ORF">Zmor_021371</name>
</gene>
<accession>A0AA38MBE6</accession>
<keyword evidence="2" id="KW-1185">Reference proteome</keyword>
<dbReference type="Proteomes" id="UP001168821">
    <property type="component" value="Unassembled WGS sequence"/>
</dbReference>
<dbReference type="EMBL" id="JALNTZ010000006">
    <property type="protein sequence ID" value="KAJ3649642.1"/>
    <property type="molecule type" value="Genomic_DNA"/>
</dbReference>
<proteinExistence type="predicted"/>
<sequence length="95" mass="10329">MRDGRRHGRLASGERFAIKMQMLLKCKASGFVLTRTMAAGGESWSEWLDKGLDGGGTAKKMGMTASGVSTRTVVPNFFQKRPLLARIVLATPSRS</sequence>
<comment type="caution">
    <text evidence="1">The sequence shown here is derived from an EMBL/GenBank/DDBJ whole genome shotgun (WGS) entry which is preliminary data.</text>
</comment>
<evidence type="ECO:0000313" key="2">
    <source>
        <dbReference type="Proteomes" id="UP001168821"/>
    </source>
</evidence>
<protein>
    <submittedName>
        <fullName evidence="1">Uncharacterized protein</fullName>
    </submittedName>
</protein>
<organism evidence="1 2">
    <name type="scientific">Zophobas morio</name>
    <dbReference type="NCBI Taxonomy" id="2755281"/>
    <lineage>
        <taxon>Eukaryota</taxon>
        <taxon>Metazoa</taxon>
        <taxon>Ecdysozoa</taxon>
        <taxon>Arthropoda</taxon>
        <taxon>Hexapoda</taxon>
        <taxon>Insecta</taxon>
        <taxon>Pterygota</taxon>
        <taxon>Neoptera</taxon>
        <taxon>Endopterygota</taxon>
        <taxon>Coleoptera</taxon>
        <taxon>Polyphaga</taxon>
        <taxon>Cucujiformia</taxon>
        <taxon>Tenebrionidae</taxon>
        <taxon>Zophobas</taxon>
    </lineage>
</organism>
<name>A0AA38MBE6_9CUCU</name>
<reference evidence="1" key="1">
    <citation type="journal article" date="2023" name="G3 (Bethesda)">
        <title>Whole genome assemblies of Zophobas morio and Tenebrio molitor.</title>
        <authorList>
            <person name="Kaur S."/>
            <person name="Stinson S.A."/>
            <person name="diCenzo G.C."/>
        </authorList>
    </citation>
    <scope>NUCLEOTIDE SEQUENCE</scope>
    <source>
        <strain evidence="1">QUZm001</strain>
    </source>
</reference>
<dbReference type="AlphaFoldDB" id="A0AA38MBE6"/>